<dbReference type="GO" id="GO:0003887">
    <property type="term" value="F:DNA-directed DNA polymerase activity"/>
    <property type="evidence" value="ECO:0007669"/>
    <property type="project" value="UniProtKB-KW"/>
</dbReference>
<evidence type="ECO:0000256" key="2">
    <source>
        <dbReference type="ARBA" id="ARBA00012417"/>
    </source>
</evidence>
<comment type="catalytic activity">
    <reaction evidence="8">
        <text>DNA(n) + a 2'-deoxyribonucleoside 5'-triphosphate = DNA(n+1) + diphosphate</text>
        <dbReference type="Rhea" id="RHEA:22508"/>
        <dbReference type="Rhea" id="RHEA-COMP:17339"/>
        <dbReference type="Rhea" id="RHEA-COMP:17340"/>
        <dbReference type="ChEBI" id="CHEBI:33019"/>
        <dbReference type="ChEBI" id="CHEBI:61560"/>
        <dbReference type="ChEBI" id="CHEBI:173112"/>
        <dbReference type="EC" id="2.7.7.7"/>
    </reaction>
</comment>
<dbReference type="PANTHER" id="PTHR33568">
    <property type="entry name" value="DNA POLYMERASE"/>
    <property type="match status" value="1"/>
</dbReference>
<evidence type="ECO:0000256" key="5">
    <source>
        <dbReference type="ARBA" id="ARBA00022705"/>
    </source>
</evidence>
<dbReference type="AlphaFoldDB" id="A0A6M3XVB1"/>
<dbReference type="GO" id="GO:0003677">
    <property type="term" value="F:DNA binding"/>
    <property type="evidence" value="ECO:0007669"/>
    <property type="project" value="UniProtKB-KW"/>
</dbReference>
<keyword evidence="6" id="KW-0239">DNA-directed DNA polymerase</keyword>
<dbReference type="PANTHER" id="PTHR33568:SF3">
    <property type="entry name" value="DNA-DIRECTED DNA POLYMERASE"/>
    <property type="match status" value="1"/>
</dbReference>
<dbReference type="InterPro" id="IPR023211">
    <property type="entry name" value="DNA_pol_palm_dom_sf"/>
</dbReference>
<proteinExistence type="inferred from homology"/>
<protein>
    <recommendedName>
        <fullName evidence="2">DNA-directed DNA polymerase</fullName>
        <ecNumber evidence="2">2.7.7.7</ecNumber>
    </recommendedName>
</protein>
<dbReference type="Pfam" id="PF03175">
    <property type="entry name" value="DNA_pol_B_2"/>
    <property type="match status" value="1"/>
</dbReference>
<dbReference type="EC" id="2.7.7.7" evidence="2"/>
<reference evidence="10" key="1">
    <citation type="submission" date="2020-03" db="EMBL/GenBank/DDBJ databases">
        <title>The deep terrestrial virosphere.</title>
        <authorList>
            <person name="Holmfeldt K."/>
            <person name="Nilsson E."/>
            <person name="Simone D."/>
            <person name="Lopez-Fernandez M."/>
            <person name="Wu X."/>
            <person name="de Brujin I."/>
            <person name="Lundin D."/>
            <person name="Andersson A."/>
            <person name="Bertilsson S."/>
            <person name="Dopson M."/>
        </authorList>
    </citation>
    <scope>NUCLEOTIDE SEQUENCE</scope>
    <source>
        <strain evidence="10">TM448B02724</strain>
    </source>
</reference>
<evidence type="ECO:0000259" key="9">
    <source>
        <dbReference type="Pfam" id="PF03175"/>
    </source>
</evidence>
<dbReference type="InterPro" id="IPR004868">
    <property type="entry name" value="DNA-dir_DNA_pol_B_mt/vir"/>
</dbReference>
<comment type="similarity">
    <text evidence="1">Belongs to the DNA polymerase type-B family.</text>
</comment>
<keyword evidence="4" id="KW-0548">Nucleotidyltransferase</keyword>
<keyword evidence="5" id="KW-0235">DNA replication</keyword>
<feature type="domain" description="DNA-directed DNA polymerase family B mitochondria/virus" evidence="9">
    <location>
        <begin position="153"/>
        <end position="386"/>
    </location>
</feature>
<dbReference type="PRINTS" id="PR00106">
    <property type="entry name" value="DNAPOLB"/>
</dbReference>
<evidence type="ECO:0000256" key="3">
    <source>
        <dbReference type="ARBA" id="ARBA00022679"/>
    </source>
</evidence>
<keyword evidence="3" id="KW-0808">Transferase</keyword>
<evidence type="ECO:0000256" key="1">
    <source>
        <dbReference type="ARBA" id="ARBA00005755"/>
    </source>
</evidence>
<sequence length="576" mass="66852">MLYLDNETVNTAGEDYQLHTLKLGVSCYVRRRGDISKQTETWCVWRSQDDLCDYLDSIVYEKTHLWVFTCNAFFDLQTGGIFKLLPQKGWKLGFIYEEGVTYILKLTKAKRSITFVSTTNYFQRSVKQLGEWLNLPKLDVDFDKVADADLEVYCRRDVEIIKLAMEKYFDFVLEHDLGKFSLTRASQAFAAYRHRFMDKPIIIHKHRKAQELESASYFGGRVECFELGKIKRGPFVTLDFNSMYPYIMATCELPNRLLTYIENPIHAGLDKLLKKNAVVAECDINTDLPMYGLRHNHKLIFPTGKLLVNLCTPLLTEAVKRGHLVKIRKLAIYDKTILFETFVDYFYRLRQGYKSAGDKLMDEYAKFILNSLYGKFGQYKITTEEKECYDLDRYERIKHIDPINHTSWIEYTLFGKTIIEKGKEVANKSLIALSAHVTEYGRLLLWRIIEQIGLDRVLYCDTDGVKLRQSDVERVTYPMHDTDLGTLKVESVTEHLEIRGLKNYVTDAGRTMKGVPKLAKQIGPDTFRFWSFPKQKTHMAHGLNDVHIIVPIEKTLSHIYDKGVVASSGRVTPFHF</sequence>
<gene>
    <name evidence="10" type="ORF">TM448B02724_0005</name>
</gene>
<name>A0A6M3XVB1_9ZZZZ</name>
<accession>A0A6M3XVB1</accession>
<evidence type="ECO:0000313" key="10">
    <source>
        <dbReference type="EMBL" id="QJI01713.1"/>
    </source>
</evidence>
<evidence type="ECO:0000256" key="4">
    <source>
        <dbReference type="ARBA" id="ARBA00022695"/>
    </source>
</evidence>
<dbReference type="EMBL" id="MT144944">
    <property type="protein sequence ID" value="QJI01713.1"/>
    <property type="molecule type" value="Genomic_DNA"/>
</dbReference>
<evidence type="ECO:0000256" key="7">
    <source>
        <dbReference type="ARBA" id="ARBA00023125"/>
    </source>
</evidence>
<dbReference type="GO" id="GO:0000166">
    <property type="term" value="F:nucleotide binding"/>
    <property type="evidence" value="ECO:0007669"/>
    <property type="project" value="InterPro"/>
</dbReference>
<dbReference type="InterPro" id="IPR043502">
    <property type="entry name" value="DNA/RNA_pol_sf"/>
</dbReference>
<evidence type="ECO:0000256" key="8">
    <source>
        <dbReference type="ARBA" id="ARBA00049244"/>
    </source>
</evidence>
<dbReference type="GO" id="GO:0006260">
    <property type="term" value="P:DNA replication"/>
    <property type="evidence" value="ECO:0007669"/>
    <property type="project" value="UniProtKB-KW"/>
</dbReference>
<organism evidence="10">
    <name type="scientific">viral metagenome</name>
    <dbReference type="NCBI Taxonomy" id="1070528"/>
    <lineage>
        <taxon>unclassified sequences</taxon>
        <taxon>metagenomes</taxon>
        <taxon>organismal metagenomes</taxon>
    </lineage>
</organism>
<keyword evidence="7" id="KW-0238">DNA-binding</keyword>
<dbReference type="InterPro" id="IPR006172">
    <property type="entry name" value="DNA-dir_DNA_pol_B"/>
</dbReference>
<evidence type="ECO:0000256" key="6">
    <source>
        <dbReference type="ARBA" id="ARBA00022932"/>
    </source>
</evidence>
<dbReference type="Gene3D" id="3.90.1600.10">
    <property type="entry name" value="Palm domain of DNA polymerase"/>
    <property type="match status" value="2"/>
</dbReference>
<dbReference type="SUPFAM" id="SSF56672">
    <property type="entry name" value="DNA/RNA polymerases"/>
    <property type="match status" value="1"/>
</dbReference>